<evidence type="ECO:0000313" key="1">
    <source>
        <dbReference type="EMBL" id="KAK4026988.1"/>
    </source>
</evidence>
<gene>
    <name evidence="1" type="ORF">OUZ56_016009</name>
</gene>
<organism evidence="1 2">
    <name type="scientific">Daphnia magna</name>
    <dbReference type="NCBI Taxonomy" id="35525"/>
    <lineage>
        <taxon>Eukaryota</taxon>
        <taxon>Metazoa</taxon>
        <taxon>Ecdysozoa</taxon>
        <taxon>Arthropoda</taxon>
        <taxon>Crustacea</taxon>
        <taxon>Branchiopoda</taxon>
        <taxon>Diplostraca</taxon>
        <taxon>Cladocera</taxon>
        <taxon>Anomopoda</taxon>
        <taxon>Daphniidae</taxon>
        <taxon>Daphnia</taxon>
    </lineage>
</organism>
<evidence type="ECO:0000313" key="2">
    <source>
        <dbReference type="Proteomes" id="UP001234178"/>
    </source>
</evidence>
<reference evidence="1 2" key="1">
    <citation type="journal article" date="2023" name="Nucleic Acids Res.">
        <title>The hologenome of Daphnia magna reveals possible DNA methylation and microbiome-mediated evolution of the host genome.</title>
        <authorList>
            <person name="Chaturvedi A."/>
            <person name="Li X."/>
            <person name="Dhandapani V."/>
            <person name="Marshall H."/>
            <person name="Kissane S."/>
            <person name="Cuenca-Cambronero M."/>
            <person name="Asole G."/>
            <person name="Calvet F."/>
            <person name="Ruiz-Romero M."/>
            <person name="Marangio P."/>
            <person name="Guigo R."/>
            <person name="Rago D."/>
            <person name="Mirbahai L."/>
            <person name="Eastwood N."/>
            <person name="Colbourne J.K."/>
            <person name="Zhou J."/>
            <person name="Mallon E."/>
            <person name="Orsini L."/>
        </authorList>
    </citation>
    <scope>NUCLEOTIDE SEQUENCE [LARGE SCALE GENOMIC DNA]</scope>
    <source>
        <strain evidence="1">LRV0_1</strain>
    </source>
</reference>
<protein>
    <submittedName>
        <fullName evidence="1">Uncharacterized protein</fullName>
    </submittedName>
</protein>
<accession>A0ABR0APE6</accession>
<dbReference type="Proteomes" id="UP001234178">
    <property type="component" value="Unassembled WGS sequence"/>
</dbReference>
<name>A0ABR0APE6_9CRUS</name>
<dbReference type="EMBL" id="JAOYFB010000038">
    <property type="protein sequence ID" value="KAK4026988.1"/>
    <property type="molecule type" value="Genomic_DNA"/>
</dbReference>
<sequence length="92" mass="11065">MAFMKRFEMTTTTECEEKKKRKLIGRSESAFNFEYNKTEWQCWRISNALVPFISKTTGLVAKQIFQPESAFNFEYNIWFKIHDFDLELNGNY</sequence>
<comment type="caution">
    <text evidence="1">The sequence shown here is derived from an EMBL/GenBank/DDBJ whole genome shotgun (WGS) entry which is preliminary data.</text>
</comment>
<proteinExistence type="predicted"/>
<keyword evidence="2" id="KW-1185">Reference proteome</keyword>